<organism evidence="2">
    <name type="scientific">uncultured Aureispira sp</name>
    <dbReference type="NCBI Taxonomy" id="1331704"/>
    <lineage>
        <taxon>Bacteria</taxon>
        <taxon>Pseudomonadati</taxon>
        <taxon>Bacteroidota</taxon>
        <taxon>Saprospiria</taxon>
        <taxon>Saprospirales</taxon>
        <taxon>Saprospiraceae</taxon>
        <taxon>Aureispira</taxon>
        <taxon>environmental samples</taxon>
    </lineage>
</organism>
<evidence type="ECO:0000313" key="2">
    <source>
        <dbReference type="EMBL" id="CAA6825588.1"/>
    </source>
</evidence>
<feature type="non-terminal residue" evidence="2">
    <location>
        <position position="343"/>
    </location>
</feature>
<dbReference type="InterPro" id="IPR016039">
    <property type="entry name" value="Thiolase-like"/>
</dbReference>
<dbReference type="GO" id="GO:0016746">
    <property type="term" value="F:acyltransferase activity"/>
    <property type="evidence" value="ECO:0007669"/>
    <property type="project" value="InterPro"/>
</dbReference>
<gene>
    <name evidence="2" type="ORF">HELGO_WM20355</name>
</gene>
<dbReference type="InterPro" id="IPR014030">
    <property type="entry name" value="Ketoacyl_synth_N"/>
</dbReference>
<dbReference type="EMBL" id="CACVAQ010000366">
    <property type="protein sequence ID" value="CAA6825588.1"/>
    <property type="molecule type" value="Genomic_DNA"/>
</dbReference>
<sequence length="343" mass="37672">MYIIDMSCISAQDTYNNAIFEEGVKVHTEPQYWAVEPKYKKMVPLNLLRRMSKSVRMGVGTGIPLIDQFKDSLDGIIIGSANGSIKKSISFLNQIVEYNEGTLTPTDFIQSTSNSIAGTLALMGKITGYNNTHVNNGIAFESAILDALLLFEDNTAKRLLLGGVEEISQANYNVDSLRGMFKEVVVDSTQLLDSNTPGSVSGEGAALFVVDAKPSEAAIAQIVDVAQIVHPTSAEVLEKAKLFLERNNLSPNDIDALFLGYNGNNQTDHYYTELQEGLFPTQAVYVYKNLVGDYYTVSSFAVWLAANLFSGKTMPPEVIKKAPTKPTQRVLIYNHYEGSQHGF</sequence>
<reference evidence="2" key="1">
    <citation type="submission" date="2020-01" db="EMBL/GenBank/DDBJ databases">
        <authorList>
            <person name="Meier V. D."/>
            <person name="Meier V D."/>
        </authorList>
    </citation>
    <scope>NUCLEOTIDE SEQUENCE</scope>
    <source>
        <strain evidence="2">HLG_WM_MAG_10</strain>
    </source>
</reference>
<dbReference type="AlphaFoldDB" id="A0A6S6UBT6"/>
<accession>A0A6S6UBT6</accession>
<evidence type="ECO:0000259" key="1">
    <source>
        <dbReference type="Pfam" id="PF13723"/>
    </source>
</evidence>
<feature type="domain" description="Beta-ketoacyl synthase-like N-terminal" evidence="1">
    <location>
        <begin position="40"/>
        <end position="173"/>
    </location>
</feature>
<name>A0A6S6UBT6_9BACT</name>
<dbReference type="Gene3D" id="3.40.47.10">
    <property type="match status" value="1"/>
</dbReference>
<protein>
    <submittedName>
        <fullName evidence="2">3-oxoacyl-(Acyl-carrier-protein) synthase</fullName>
    </submittedName>
</protein>
<proteinExistence type="predicted"/>
<dbReference type="SUPFAM" id="SSF53901">
    <property type="entry name" value="Thiolase-like"/>
    <property type="match status" value="2"/>
</dbReference>
<dbReference type="Pfam" id="PF13723">
    <property type="entry name" value="Ketoacyl-synt_2"/>
    <property type="match status" value="1"/>
</dbReference>